<evidence type="ECO:0000313" key="5">
    <source>
        <dbReference type="EMBL" id="VDM19391.1"/>
    </source>
</evidence>
<comment type="similarity">
    <text evidence="1 2">Belongs to the small heat shock protein (HSP20) family.</text>
</comment>
<sequence length="339" mass="39254">MKKVVRDSSEKNSISNCICDRPERTVKCLTCGATFRGHAALVCNEHPRRINLMDVRLCPNTSCRSAYLMEFEEDNANLETASLHQYDFSDMSSHVTISAVLSEHNFGEFKILVIPGNKIPEKLNGMKILRKVNGKKITEKLNEKKIPEKLNGKEIPERLNRKKILERSVKCPTRLHNRNKRRVSLLFCFFPLVLIVLNGIFDVRLSTVYVKIFILLQMSNEQERNQFEVKLNLSSFHANDLQVNVHDRELIVSGHHDEREEGGSMIKRHFVRTYTLPRSAKEEQLTSALSADGILKITVPINEATEYRKIPIKVDPNWKMHSNPCQELILREPIPLWWW</sequence>
<keyword evidence="3" id="KW-1133">Transmembrane helix</keyword>
<dbReference type="GO" id="GO:0042026">
    <property type="term" value="P:protein refolding"/>
    <property type="evidence" value="ECO:0007669"/>
    <property type="project" value="TreeGrafter"/>
</dbReference>
<feature type="transmembrane region" description="Helical" evidence="3">
    <location>
        <begin position="183"/>
        <end position="201"/>
    </location>
</feature>
<accession>A0A3P7EA01</accession>
<name>A0A3P7EA01_WUCBA</name>
<dbReference type="CDD" id="cd06526">
    <property type="entry name" value="metazoan_ACD"/>
    <property type="match status" value="1"/>
</dbReference>
<dbReference type="AlphaFoldDB" id="A0A3P7EA01"/>
<feature type="domain" description="SHSP" evidence="4">
    <location>
        <begin position="209"/>
        <end position="315"/>
    </location>
</feature>
<dbReference type="OMA" id="CRSAYLM"/>
<dbReference type="OrthoDB" id="1431247at2759"/>
<keyword evidence="3" id="KW-0472">Membrane</keyword>
<dbReference type="GO" id="GO:0051082">
    <property type="term" value="F:unfolded protein binding"/>
    <property type="evidence" value="ECO:0007669"/>
    <property type="project" value="TreeGrafter"/>
</dbReference>
<dbReference type="InterPro" id="IPR001436">
    <property type="entry name" value="Alpha-crystallin/sHSP_animal"/>
</dbReference>
<reference evidence="5 6" key="1">
    <citation type="submission" date="2018-11" db="EMBL/GenBank/DDBJ databases">
        <authorList>
            <consortium name="Pathogen Informatics"/>
        </authorList>
    </citation>
    <scope>NUCLEOTIDE SEQUENCE [LARGE SCALE GENOMIC DNA]</scope>
</reference>
<dbReference type="EMBL" id="UYWW01012181">
    <property type="protein sequence ID" value="VDM19391.1"/>
    <property type="molecule type" value="Genomic_DNA"/>
</dbReference>
<dbReference type="GO" id="GO:0009408">
    <property type="term" value="P:response to heat"/>
    <property type="evidence" value="ECO:0007669"/>
    <property type="project" value="TreeGrafter"/>
</dbReference>
<dbReference type="PRINTS" id="PR00299">
    <property type="entry name" value="ACRYSTALLIN"/>
</dbReference>
<organism evidence="5 6">
    <name type="scientific">Wuchereria bancrofti</name>
    <dbReference type="NCBI Taxonomy" id="6293"/>
    <lineage>
        <taxon>Eukaryota</taxon>
        <taxon>Metazoa</taxon>
        <taxon>Ecdysozoa</taxon>
        <taxon>Nematoda</taxon>
        <taxon>Chromadorea</taxon>
        <taxon>Rhabditida</taxon>
        <taxon>Spirurina</taxon>
        <taxon>Spiruromorpha</taxon>
        <taxon>Filarioidea</taxon>
        <taxon>Onchocercidae</taxon>
        <taxon>Wuchereria</taxon>
    </lineage>
</organism>
<dbReference type="GO" id="GO:0005737">
    <property type="term" value="C:cytoplasm"/>
    <property type="evidence" value="ECO:0007669"/>
    <property type="project" value="TreeGrafter"/>
</dbReference>
<dbReference type="Proteomes" id="UP000270924">
    <property type="component" value="Unassembled WGS sequence"/>
</dbReference>
<keyword evidence="6" id="KW-1185">Reference proteome</keyword>
<gene>
    <name evidence="5" type="ORF">WBA_LOCUS10523</name>
</gene>
<dbReference type="PANTHER" id="PTHR45640:SF26">
    <property type="entry name" value="RE23625P"/>
    <property type="match status" value="1"/>
</dbReference>
<evidence type="ECO:0000256" key="3">
    <source>
        <dbReference type="SAM" id="Phobius"/>
    </source>
</evidence>
<dbReference type="PANTHER" id="PTHR45640">
    <property type="entry name" value="HEAT SHOCK PROTEIN HSP-12.2-RELATED"/>
    <property type="match status" value="1"/>
</dbReference>
<protein>
    <recommendedName>
        <fullName evidence="4">SHSP domain-containing protein</fullName>
    </recommendedName>
</protein>
<dbReference type="GO" id="GO:0005634">
    <property type="term" value="C:nucleus"/>
    <property type="evidence" value="ECO:0007669"/>
    <property type="project" value="TreeGrafter"/>
</dbReference>
<proteinExistence type="inferred from homology"/>
<evidence type="ECO:0000256" key="1">
    <source>
        <dbReference type="PROSITE-ProRule" id="PRU00285"/>
    </source>
</evidence>
<evidence type="ECO:0000259" key="4">
    <source>
        <dbReference type="PROSITE" id="PS01031"/>
    </source>
</evidence>
<evidence type="ECO:0000256" key="2">
    <source>
        <dbReference type="RuleBase" id="RU003616"/>
    </source>
</evidence>
<keyword evidence="3" id="KW-0812">Transmembrane</keyword>
<dbReference type="InParanoid" id="A0A3P7EA01"/>
<dbReference type="InterPro" id="IPR008978">
    <property type="entry name" value="HSP20-like_chaperone"/>
</dbReference>
<evidence type="ECO:0000313" key="6">
    <source>
        <dbReference type="Proteomes" id="UP000270924"/>
    </source>
</evidence>
<dbReference type="InterPro" id="IPR002068">
    <property type="entry name" value="A-crystallin/Hsp20_dom"/>
</dbReference>
<dbReference type="SUPFAM" id="SSF49764">
    <property type="entry name" value="HSP20-like chaperones"/>
    <property type="match status" value="1"/>
</dbReference>
<dbReference type="PROSITE" id="PS01031">
    <property type="entry name" value="SHSP"/>
    <property type="match status" value="1"/>
</dbReference>
<dbReference type="Gene3D" id="2.60.40.790">
    <property type="match status" value="1"/>
</dbReference>
<dbReference type="Pfam" id="PF00011">
    <property type="entry name" value="HSP20"/>
    <property type="match status" value="1"/>
</dbReference>